<evidence type="ECO:0000256" key="1">
    <source>
        <dbReference type="SAM" id="MobiDB-lite"/>
    </source>
</evidence>
<proteinExistence type="predicted"/>
<sequence length="271" mass="29813">MLLRLAYLGVTNAFAMLRLLPMTDRDKDAEILALRHQITVLERQLGKDKIRFRPSDRAFLAALLHRPAGSDRTSRLMTTYTVRSTRTPARRSAKAPPSGPRPRPRGEGSRVRSYLIAVVKPRHHQGHRREARHHRTATGLLIGTPAYMGPERFSGTFDHAPAVYSLGCTAATGGIDTLLDAGAPSAPAAYPREQHPPAVPAMLIFFRSCFFGTRLPIHGGISVAISRPRAANAMNRQGFSVRRAGSLRMPASTTVRWVRPGRRSSGHARGH</sequence>
<evidence type="ECO:0000313" key="2">
    <source>
        <dbReference type="EMBL" id="ADI12883.1"/>
    </source>
</evidence>
<reference evidence="2 3" key="1">
    <citation type="journal article" date="2010" name="J. Bacteriol.">
        <title>Genome sequence of the milbemycin-producing bacterium Streptomyces bingchenggensis.</title>
        <authorList>
            <person name="Wang X.J."/>
            <person name="Yan Y.J."/>
            <person name="Zhang B."/>
            <person name="An J."/>
            <person name="Wang J.J."/>
            <person name="Tian J."/>
            <person name="Jiang L."/>
            <person name="Chen Y.H."/>
            <person name="Huang S.X."/>
            <person name="Yin M."/>
            <person name="Zhang J."/>
            <person name="Gao A.L."/>
            <person name="Liu C.X."/>
            <person name="Zhu Z.X."/>
            <person name="Xiang W.S."/>
        </authorList>
    </citation>
    <scope>NUCLEOTIDE SEQUENCE [LARGE SCALE GENOMIC DNA]</scope>
    <source>
        <strain evidence="2 3">BCW-1</strain>
    </source>
</reference>
<dbReference type="KEGG" id="sbh:SBI_09765"/>
<name>D7CBK6_STRBB</name>
<dbReference type="EMBL" id="CP002047">
    <property type="protein sequence ID" value="ADI12883.1"/>
    <property type="molecule type" value="Genomic_DNA"/>
</dbReference>
<dbReference type="HOGENOM" id="CLU_1026404_0_0_11"/>
<accession>D7CBK6</accession>
<dbReference type="AlphaFoldDB" id="D7CBK6"/>
<gene>
    <name evidence="2" type="ordered locus">SBI_09765</name>
</gene>
<keyword evidence="3" id="KW-1185">Reference proteome</keyword>
<evidence type="ECO:0000313" key="3">
    <source>
        <dbReference type="Proteomes" id="UP000000377"/>
    </source>
</evidence>
<protein>
    <submittedName>
        <fullName evidence="2">Uncharacterized protein</fullName>
    </submittedName>
</protein>
<organism evidence="2 3">
    <name type="scientific">Streptomyces bingchenggensis (strain BCW-1)</name>
    <dbReference type="NCBI Taxonomy" id="749414"/>
    <lineage>
        <taxon>Bacteria</taxon>
        <taxon>Bacillati</taxon>
        <taxon>Actinomycetota</taxon>
        <taxon>Actinomycetes</taxon>
        <taxon>Kitasatosporales</taxon>
        <taxon>Streptomycetaceae</taxon>
        <taxon>Streptomyces</taxon>
    </lineage>
</organism>
<dbReference type="eggNOG" id="COG2801">
    <property type="taxonomic scope" value="Bacteria"/>
</dbReference>
<feature type="region of interest" description="Disordered" evidence="1">
    <location>
        <begin position="80"/>
        <end position="111"/>
    </location>
</feature>
<dbReference type="Proteomes" id="UP000000377">
    <property type="component" value="Chromosome"/>
</dbReference>